<dbReference type="AlphaFoldDB" id="G7DYK4"/>
<feature type="region of interest" description="Disordered" evidence="1">
    <location>
        <begin position="282"/>
        <end position="375"/>
    </location>
</feature>
<feature type="compositionally biased region" description="Basic and acidic residues" evidence="1">
    <location>
        <begin position="18"/>
        <end position="27"/>
    </location>
</feature>
<feature type="compositionally biased region" description="Polar residues" evidence="1">
    <location>
        <begin position="558"/>
        <end position="574"/>
    </location>
</feature>
<protein>
    <submittedName>
        <fullName evidence="2">Uncharacterized protein</fullName>
    </submittedName>
</protein>
<feature type="compositionally biased region" description="Polar residues" evidence="1">
    <location>
        <begin position="771"/>
        <end position="799"/>
    </location>
</feature>
<feature type="compositionally biased region" description="Basic and acidic residues" evidence="1">
    <location>
        <begin position="464"/>
        <end position="473"/>
    </location>
</feature>
<sequence>MDDDPWGGSAAWGAPKSALDEAAEKLSRPRTPPVDDVEPPRESVDWSGNGWSAGGEPEPATYLPRPVFDKSSLAEQGDTPSWNPSDELPSFGAPASSHGLTGFASGSSTLEPAYEYESSSRSPVQEDEEPSFTYGGTSDYTMPTDTHDHDFGGYGAHEQDEDEYTGGHSPAEESRWPGEELDLPAMPDAPPQWPSDESRRRSLDDDDPGPRSDPWAATPKKQARDLPDESEQDEEQEEEEVAKPKKTTKGKQAPAEDTTIDIEAEAKAAVEKTKAAAGSLLSMFGRRTSATQKTPVQGSTGMSSIVDGAAAEEDLDFKPRNLDEEPRDKTATPSPSAAPRSGFFSRFKRTPVQPKEAKATPEPEEPEPESKRIIRGVEPPATIVHSQTLSAFQAQALAALEPRRRTPTPPPEDDDDDDFGQLSDAMAGSTVNDRSSGSSSLEPFRVPHFAAEPSPYASTSAYDRANRTRDHSGKRTLTPVMMSDAPFAPAPSSSSFSLLAPPPPPSAAPRTNSVGSTREEFGNFSGMQKGNALTRPASTGLSMSTKPLAPTPILRPTSAASISHTPLRPTSASSLPALLTKPQSPLATPRAESPAQTGAAIAPSQPTSSEIPAAVPAAAQPLSAPLLPSQPLTPLQPTRTVQPTIPPPAPVPVPVRTSTPSATLNPSAQAVIIPVQTAASTPTAPVALPKLAPPPAQTAIPKLAPPPANAPVLAAPTPSSRPILMPPPGNGQAFNPVTSASGPRPPSPQPLKPTPRYNMAPLAPKPAQPTPRMTSPTPASVTVPSTSALQPNRAPTATRSAPLLAKPLAPPSLTPSPQPTLAKSPVSSFKLAPPPGGATIRIGAGTSQEKKVSMSDTDFFDSLL</sequence>
<dbReference type="HOGENOM" id="CLU_331519_0_0_1"/>
<feature type="region of interest" description="Disordered" evidence="1">
    <location>
        <begin position="685"/>
        <end position="864"/>
    </location>
</feature>
<organism evidence="2 3">
    <name type="scientific">Mixia osmundae (strain CBS 9802 / IAM 14324 / JCM 22182 / KY 12970)</name>
    <dbReference type="NCBI Taxonomy" id="764103"/>
    <lineage>
        <taxon>Eukaryota</taxon>
        <taxon>Fungi</taxon>
        <taxon>Dikarya</taxon>
        <taxon>Basidiomycota</taxon>
        <taxon>Pucciniomycotina</taxon>
        <taxon>Mixiomycetes</taxon>
        <taxon>Mixiales</taxon>
        <taxon>Mixiaceae</taxon>
        <taxon>Mixia</taxon>
    </lineage>
</organism>
<dbReference type="EMBL" id="BABT02000062">
    <property type="protein sequence ID" value="GAA95664.1"/>
    <property type="molecule type" value="Genomic_DNA"/>
</dbReference>
<feature type="compositionally biased region" description="Polar residues" evidence="1">
    <location>
        <begin position="429"/>
        <end position="441"/>
    </location>
</feature>
<dbReference type="RefSeq" id="XP_014569713.1">
    <property type="nucleotide sequence ID" value="XM_014714227.1"/>
</dbReference>
<comment type="caution">
    <text evidence="2">The sequence shown here is derived from an EMBL/GenBank/DDBJ whole genome shotgun (WGS) entry which is preliminary data.</text>
</comment>
<feature type="region of interest" description="Disordered" evidence="1">
    <location>
        <begin position="388"/>
        <end position="662"/>
    </location>
</feature>
<feature type="compositionally biased region" description="Low complexity" evidence="1">
    <location>
        <begin position="388"/>
        <end position="400"/>
    </location>
</feature>
<evidence type="ECO:0000313" key="2">
    <source>
        <dbReference type="EMBL" id="GAA95664.1"/>
    </source>
</evidence>
<feature type="compositionally biased region" description="Pro residues" evidence="1">
    <location>
        <begin position="743"/>
        <end position="753"/>
    </location>
</feature>
<reference evidence="2 3" key="2">
    <citation type="journal article" date="2012" name="Open Biol.">
        <title>Characteristics of nucleosomes and linker DNA regions on the genome of the basidiomycete Mixia osmundae revealed by mono- and dinucleosome mapping.</title>
        <authorList>
            <person name="Nishida H."/>
            <person name="Kondo S."/>
            <person name="Matsumoto T."/>
            <person name="Suzuki Y."/>
            <person name="Yoshikawa H."/>
            <person name="Taylor T.D."/>
            <person name="Sugiyama J."/>
        </authorList>
    </citation>
    <scope>NUCLEOTIDE SEQUENCE [LARGE SCALE GENOMIC DNA]</scope>
    <source>
        <strain evidence="3">CBS 9802 / IAM 14324 / JCM 22182 / KY 12970</strain>
    </source>
</reference>
<gene>
    <name evidence="2" type="primary">Mo02321</name>
    <name evidence="2" type="ORF">E5Q_02321</name>
</gene>
<evidence type="ECO:0000256" key="1">
    <source>
        <dbReference type="SAM" id="MobiDB-lite"/>
    </source>
</evidence>
<feature type="compositionally biased region" description="Pro residues" evidence="1">
    <location>
        <begin position="644"/>
        <end position="653"/>
    </location>
</feature>
<dbReference type="InParanoid" id="G7DYK4"/>
<feature type="compositionally biased region" description="Low complexity" evidence="1">
    <location>
        <begin position="485"/>
        <end position="499"/>
    </location>
</feature>
<name>G7DYK4_MIXOS</name>
<feature type="region of interest" description="Disordered" evidence="1">
    <location>
        <begin position="1"/>
        <end position="264"/>
    </location>
</feature>
<feature type="compositionally biased region" description="Polar residues" evidence="1">
    <location>
        <begin position="536"/>
        <end position="545"/>
    </location>
</feature>
<feature type="compositionally biased region" description="Polar residues" evidence="1">
    <location>
        <begin position="134"/>
        <end position="144"/>
    </location>
</feature>
<feature type="compositionally biased region" description="Low complexity" evidence="1">
    <location>
        <begin position="612"/>
        <end position="643"/>
    </location>
</feature>
<dbReference type="STRING" id="764103.G7DYK4"/>
<feature type="compositionally biased region" description="Pro residues" evidence="1">
    <location>
        <begin position="808"/>
        <end position="818"/>
    </location>
</feature>
<dbReference type="OMA" id="ATEPANW"/>
<feature type="compositionally biased region" description="Basic and acidic residues" evidence="1">
    <location>
        <begin position="316"/>
        <end position="330"/>
    </location>
</feature>
<dbReference type="Proteomes" id="UP000009131">
    <property type="component" value="Unassembled WGS sequence"/>
</dbReference>
<feature type="compositionally biased region" description="Polar residues" evidence="1">
    <location>
        <begin position="732"/>
        <end position="741"/>
    </location>
</feature>
<accession>G7DYK4</accession>
<evidence type="ECO:0000313" key="3">
    <source>
        <dbReference type="Proteomes" id="UP000009131"/>
    </source>
</evidence>
<reference evidence="2 3" key="1">
    <citation type="journal article" date="2011" name="J. Gen. Appl. Microbiol.">
        <title>Draft genome sequencing of the enigmatic basidiomycete Mixia osmundae.</title>
        <authorList>
            <person name="Nishida H."/>
            <person name="Nagatsuka Y."/>
            <person name="Sugiyama J."/>
        </authorList>
    </citation>
    <scope>NUCLEOTIDE SEQUENCE [LARGE SCALE GENOMIC DNA]</scope>
    <source>
        <strain evidence="3">CBS 9802 / IAM 14324 / JCM 22182 / KY 12970</strain>
    </source>
</reference>
<feature type="compositionally biased region" description="Polar residues" evidence="1">
    <location>
        <begin position="288"/>
        <end position="303"/>
    </location>
</feature>
<feature type="compositionally biased region" description="Acidic residues" evidence="1">
    <location>
        <begin position="228"/>
        <end position="240"/>
    </location>
</feature>
<keyword evidence="3" id="KW-1185">Reference proteome</keyword>
<proteinExistence type="predicted"/>